<accession>A0A0E0D7N9</accession>
<dbReference type="InterPro" id="IPR005174">
    <property type="entry name" value="KIB1-4_b-propeller"/>
</dbReference>
<feature type="domain" description="KIB1-4 beta-propeller" evidence="1">
    <location>
        <begin position="1022"/>
        <end position="1276"/>
    </location>
</feature>
<sequence>MAMVEFFGVRLPCLALEHAGGGSDKPVLFSISERKVIDGGGDIPGLTNANAWATPQGWILVRDAAAAAAATFLQNPRDSYDTIPLPHLPQDDLPPRRCTCLLSGKPAGGDGGCVVLLVHPFSTVFWHCRVGGDGDGEWAKHEYDIGTQSVDDASLRVEKVPICPVAASRHGAFYFNADAAGNLGVLDLASAAPAFASLDIDAGELGDVDHAHFFLVESQGELYMVSLVYELGGAGMTDCETRMHRLYEHEQPPGRRWRRARDLGGGRAFVMAPWYFAASCDAGECGLEADCVYMFYPGEDACVKISRATIFGMAPLPVPCLALQQQQHGPESVKTTLFNIFEGQDIACDIDALTNNSSKFWVTPQGWILVHDKTSLSTFMFSPLNPDEKVQMPHLPDDLPRTSTCLLSDKPTLPGCIVLLVEPNANVIWHCGVDGKKWARHEYDIGTQLLDPVSDLHEKVPICPIAACRGKFYFNSESLADIGVLEFSPTPAFSSLELGGELEAANRAKVFLVGSEEELYMVSLVYGFGCDMIDGETQVHKMDFSEQRWCRADDLGGRAFLLAPGYFGASCSADDRGLEADCVYMFYPGDKACLKISNVKDGGVEFMEVPAARRAFPVICYYTISLRQILLERKMFSVSGIPETNFVGKEMFSVSGIPETDFHTDNFSSEINASRVVGVPVPCLSMEQREKSADKPVLFSISDKMAIDDGDIPGLTNTNAWFTPQGWILLRLSTTTFLQNPQDSQDKIHLPHLPEGLSTRCSCQLSGKPSLPGCIVLVVEPIATVIWHCRIVDDEWTRHEYDIGTLPFDPPIDGKDHDDVAICQIAACHGKFYFNGFFDTIGVLEFTPTPVFSSIEIVDPIPGGLGVTGAAHVYLVESEDELYMVCLRIDYEFTIYDMTVHKMDFLSRQWRRADEIGGRAFFLAPLYFGASCSADEYGLEKDSVYASYAVDKCFEVSKVEDDETERWLGTVAVDPTRGEELGFFLSHQADVASPQFTMDKTNRVTCLALYVKHGADSDKPALFSISEKKAINNNIPGLTNTNSWVTPQGWILVRDTVSTATILMIRPIRFSYRTYPRMCTAVPHVSSPASPRCLAVSFSLLSQSALYIIWYCHVGDDDKWVKHEYDIGTQPLDPPLDGKDHEKVPICLIAAFQGKFYFNGDFKSIGVLEFSPSPTFSPITITDPIIGGLGVVGMANVYLVESLDELYMVCQMYDSDMETIYDVTVYRMDFSKQQWCVAEDIGGRAFLIASCYFGASRSADEYGLEKDCVYAIFARDKYFEVSKVEVGETEEHELIEAPDSKGGTGLPPFAVTASKYAVAPSDWHLICPNLSLPAYIKAATTVADPTRKRGIEV</sequence>
<keyword evidence="3" id="KW-1185">Reference proteome</keyword>
<dbReference type="STRING" id="40149.A0A0E0D7N9"/>
<dbReference type="Gramene" id="OMERI03G33400.1">
    <property type="protein sequence ID" value="OMERI03G33400.1"/>
    <property type="gene ID" value="OMERI03G33400"/>
</dbReference>
<evidence type="ECO:0000259" key="1">
    <source>
        <dbReference type="Pfam" id="PF03478"/>
    </source>
</evidence>
<dbReference type="PANTHER" id="PTHR33127">
    <property type="entry name" value="TRANSMEMBRANE PROTEIN"/>
    <property type="match status" value="1"/>
</dbReference>
<feature type="domain" description="KIB1-4 beta-propeller" evidence="1">
    <location>
        <begin position="357"/>
        <end position="590"/>
    </location>
</feature>
<feature type="domain" description="KIB1-4 beta-propeller" evidence="1">
    <location>
        <begin position="29"/>
        <end position="295"/>
    </location>
</feature>
<reference evidence="2" key="2">
    <citation type="submission" date="2018-05" db="EMBL/GenBank/DDBJ databases">
        <title>OmerRS3 (Oryza meridionalis Reference Sequence Version 3).</title>
        <authorList>
            <person name="Zhang J."/>
            <person name="Kudrna D."/>
            <person name="Lee S."/>
            <person name="Talag J."/>
            <person name="Welchert J."/>
            <person name="Wing R.A."/>
        </authorList>
    </citation>
    <scope>NUCLEOTIDE SEQUENCE [LARGE SCALE GENOMIC DNA]</scope>
    <source>
        <strain evidence="2">cv. OR44</strain>
    </source>
</reference>
<proteinExistence type="predicted"/>
<evidence type="ECO:0000313" key="2">
    <source>
        <dbReference type="EnsemblPlants" id="OMERI03G33400.1"/>
    </source>
</evidence>
<reference evidence="2" key="1">
    <citation type="submission" date="2015-04" db="UniProtKB">
        <authorList>
            <consortium name="EnsemblPlants"/>
        </authorList>
    </citation>
    <scope>IDENTIFICATION</scope>
</reference>
<protein>
    <recommendedName>
        <fullName evidence="1">KIB1-4 beta-propeller domain-containing protein</fullName>
    </recommendedName>
</protein>
<dbReference type="Proteomes" id="UP000008021">
    <property type="component" value="Chromosome 3"/>
</dbReference>
<dbReference type="eggNOG" id="KOG0001">
    <property type="taxonomic scope" value="Eukaryota"/>
</dbReference>
<dbReference type="EnsemblPlants" id="OMERI03G33400.1">
    <property type="protein sequence ID" value="OMERI03G33400.1"/>
    <property type="gene ID" value="OMERI03G33400"/>
</dbReference>
<dbReference type="PANTHER" id="PTHR33127:SF4">
    <property type="entry name" value="OS03G0779600 PROTEIN"/>
    <property type="match status" value="1"/>
</dbReference>
<dbReference type="Pfam" id="PF03478">
    <property type="entry name" value="Beta-prop_KIB1-4"/>
    <property type="match status" value="4"/>
</dbReference>
<feature type="domain" description="KIB1-4 beta-propeller" evidence="1">
    <location>
        <begin position="699"/>
        <end position="951"/>
    </location>
</feature>
<name>A0A0E0D7N9_9ORYZ</name>
<organism evidence="2">
    <name type="scientific">Oryza meridionalis</name>
    <dbReference type="NCBI Taxonomy" id="40149"/>
    <lineage>
        <taxon>Eukaryota</taxon>
        <taxon>Viridiplantae</taxon>
        <taxon>Streptophyta</taxon>
        <taxon>Embryophyta</taxon>
        <taxon>Tracheophyta</taxon>
        <taxon>Spermatophyta</taxon>
        <taxon>Magnoliopsida</taxon>
        <taxon>Liliopsida</taxon>
        <taxon>Poales</taxon>
        <taxon>Poaceae</taxon>
        <taxon>BOP clade</taxon>
        <taxon>Oryzoideae</taxon>
        <taxon>Oryzeae</taxon>
        <taxon>Oryzinae</taxon>
        <taxon>Oryza</taxon>
    </lineage>
</organism>
<evidence type="ECO:0000313" key="3">
    <source>
        <dbReference type="Proteomes" id="UP000008021"/>
    </source>
</evidence>
<dbReference type="HOGENOM" id="CLU_005706_0_0_1"/>